<comment type="caution">
    <text evidence="3">The sequence shown here is derived from an EMBL/GenBank/DDBJ whole genome shotgun (WGS) entry which is preliminary data.</text>
</comment>
<evidence type="ECO:0000313" key="4">
    <source>
        <dbReference type="Proteomes" id="UP001262032"/>
    </source>
</evidence>
<dbReference type="PANTHER" id="PTHR43603:SF1">
    <property type="entry name" value="ZINC-REGULATED GTPASE METALLOPROTEIN ACTIVATOR 1"/>
    <property type="match status" value="1"/>
</dbReference>
<accession>A0AAW8NE55</accession>
<dbReference type="GeneID" id="97423637"/>
<gene>
    <name evidence="3" type="ORF">J2X12_003176</name>
</gene>
<dbReference type="AlphaFoldDB" id="A0AAW8NE55"/>
<organism evidence="3 4">
    <name type="scientific">Pseudarthrobacter oxydans</name>
    <name type="common">Arthrobacter oxydans</name>
    <dbReference type="NCBI Taxonomy" id="1671"/>
    <lineage>
        <taxon>Bacteria</taxon>
        <taxon>Bacillati</taxon>
        <taxon>Actinomycetota</taxon>
        <taxon>Actinomycetes</taxon>
        <taxon>Micrococcales</taxon>
        <taxon>Micrococcaceae</taxon>
        <taxon>Pseudarthrobacter</taxon>
    </lineage>
</organism>
<dbReference type="Proteomes" id="UP001262032">
    <property type="component" value="Unassembled WGS sequence"/>
</dbReference>
<dbReference type="Gene3D" id="3.40.50.300">
    <property type="entry name" value="P-loop containing nucleotide triphosphate hydrolases"/>
    <property type="match status" value="1"/>
</dbReference>
<dbReference type="EMBL" id="JAVDWN010000012">
    <property type="protein sequence ID" value="MDR7165131.1"/>
    <property type="molecule type" value="Genomic_DNA"/>
</dbReference>
<name>A0AAW8NE55_PSEOX</name>
<evidence type="ECO:0000313" key="3">
    <source>
        <dbReference type="EMBL" id="MDR7165131.1"/>
    </source>
</evidence>
<protein>
    <submittedName>
        <fullName evidence="3">G3E family GTPase</fullName>
    </submittedName>
</protein>
<evidence type="ECO:0000259" key="2">
    <source>
        <dbReference type="SMART" id="SM00833"/>
    </source>
</evidence>
<dbReference type="RefSeq" id="WP_310113350.1">
    <property type="nucleotide sequence ID" value="NZ_JAVDTN010000012.1"/>
</dbReference>
<dbReference type="Pfam" id="PF07683">
    <property type="entry name" value="CobW_C"/>
    <property type="match status" value="1"/>
</dbReference>
<dbReference type="InterPro" id="IPR011629">
    <property type="entry name" value="CobW-like_C"/>
</dbReference>
<dbReference type="SUPFAM" id="SSF90002">
    <property type="entry name" value="Hypothetical protein YjiA, C-terminal domain"/>
    <property type="match status" value="1"/>
</dbReference>
<evidence type="ECO:0000256" key="1">
    <source>
        <dbReference type="SAM" id="MobiDB-lite"/>
    </source>
</evidence>
<proteinExistence type="predicted"/>
<dbReference type="PANTHER" id="PTHR43603">
    <property type="entry name" value="COBW DOMAIN-CONTAINING PROTEIN DDB_G0274527"/>
    <property type="match status" value="1"/>
</dbReference>
<feature type="region of interest" description="Disordered" evidence="1">
    <location>
        <begin position="219"/>
        <end position="255"/>
    </location>
</feature>
<dbReference type="InterPro" id="IPR051927">
    <property type="entry name" value="Zn_Chap_cDPG_Synth"/>
</dbReference>
<sequence length="381" mass="40096">MELIVVTSLDALCRQQACEDLAAARPGSIVVLHDLLENGTVVRRTFTGAGEIERGESFLEHGCLSCAVRLDLVPGIERLIQDSPGKGTPGPIIIGLAPATPAHAAITALNEKLADRATVSSVILALAPDALEDHIWDAHTLYESGFTPMVEDERTPGECLIGELAFADTVLVTEPEIVPPDPEGRERGLHLVRQLAPHADLAASAGEVRPGRHHYLGSLARTAPGTVPSDKVPSGTVHGTDAERTGGAGTRNASPFTTVVQRVERPLHPGRFRQALATLAEGCCVVRGHLWIASAPECRIAIQGVGPRIWLENTGAWDDVPATRVPAGNGMPAPAGTVITATGEDLDAAEFGHLLTSCQLTDEELASGKNLHDPLGLEQAS</sequence>
<dbReference type="SMART" id="SM00833">
    <property type="entry name" value="CobW_C"/>
    <property type="match status" value="1"/>
</dbReference>
<dbReference type="InterPro" id="IPR027417">
    <property type="entry name" value="P-loop_NTPase"/>
</dbReference>
<reference evidence="3" key="1">
    <citation type="submission" date="2023-07" db="EMBL/GenBank/DDBJ databases">
        <title>Sorghum-associated microbial communities from plants grown in Nebraska, USA.</title>
        <authorList>
            <person name="Schachtman D."/>
        </authorList>
    </citation>
    <scope>NUCLEOTIDE SEQUENCE</scope>
    <source>
        <strain evidence="3">BE261</strain>
    </source>
</reference>
<feature type="domain" description="CobW C-terminal" evidence="2">
    <location>
        <begin position="256"/>
        <end position="359"/>
    </location>
</feature>